<dbReference type="GeneID" id="94845062"/>
<sequence>MGKMEIRLNIGGLKRLNFEKNFTFHLGKQEIKCSRSQAAFLSKACYDKFLSDSTVDSFSFRTEKTEFFLPYIYKLINGDAVDINSLSSDQMSIFRNMLVELDSLSLLSSLKSFQETITKDNCVEILNKKTLFALDVTEEQEFISSHFYEIEQSHLLTISIDNLKKIVESSKLLLNNESSLCDLIIKYDDPSLLPFLEYSSLEMKDWKALFDHFSFSCFESSWPLITSFIINNQFTKNKTNNASRYNSIIAINYKNSKFDGVFSYLTNKNGSNPASDETISIIASGWDKYNTSCSSILDSAKRNESDWYFGSNSSMIFDLKSYQLLLTGYSLKAHSSAWSSDHLTIHGLLKGLMMEKIGLKSIIEIQMLFIKI</sequence>
<gene>
    <name evidence="1" type="ORF">TRFO_35607</name>
</gene>
<evidence type="ECO:0008006" key="3">
    <source>
        <dbReference type="Google" id="ProtNLM"/>
    </source>
</evidence>
<evidence type="ECO:0000313" key="1">
    <source>
        <dbReference type="EMBL" id="OHS98043.1"/>
    </source>
</evidence>
<proteinExistence type="predicted"/>
<organism evidence="1 2">
    <name type="scientific">Tritrichomonas foetus</name>
    <dbReference type="NCBI Taxonomy" id="1144522"/>
    <lineage>
        <taxon>Eukaryota</taxon>
        <taxon>Metamonada</taxon>
        <taxon>Parabasalia</taxon>
        <taxon>Tritrichomonadida</taxon>
        <taxon>Tritrichomonadidae</taxon>
        <taxon>Tritrichomonas</taxon>
    </lineage>
</organism>
<dbReference type="RefSeq" id="XP_068351180.1">
    <property type="nucleotide sequence ID" value="XM_068510358.1"/>
</dbReference>
<dbReference type="Proteomes" id="UP000179807">
    <property type="component" value="Unassembled WGS sequence"/>
</dbReference>
<comment type="caution">
    <text evidence="1">The sequence shown here is derived from an EMBL/GenBank/DDBJ whole genome shotgun (WGS) entry which is preliminary data.</text>
</comment>
<evidence type="ECO:0000313" key="2">
    <source>
        <dbReference type="Proteomes" id="UP000179807"/>
    </source>
</evidence>
<keyword evidence="2" id="KW-1185">Reference proteome</keyword>
<dbReference type="AlphaFoldDB" id="A0A1J4JKG4"/>
<reference evidence="1" key="1">
    <citation type="submission" date="2016-10" db="EMBL/GenBank/DDBJ databases">
        <authorList>
            <person name="Benchimol M."/>
            <person name="Almeida L.G."/>
            <person name="Vasconcelos A.T."/>
            <person name="Perreira-Neves A."/>
            <person name="Rosa I.A."/>
            <person name="Tasca T."/>
            <person name="Bogo M.R."/>
            <person name="de Souza W."/>
        </authorList>
    </citation>
    <scope>NUCLEOTIDE SEQUENCE [LARGE SCALE GENOMIC DNA]</scope>
    <source>
        <strain evidence="1">K</strain>
    </source>
</reference>
<name>A0A1J4JKG4_9EUKA</name>
<protein>
    <recommendedName>
        <fullName evidence="3">BTB domain-containing protein</fullName>
    </recommendedName>
</protein>
<dbReference type="VEuPathDB" id="TrichDB:TRFO_35607"/>
<dbReference type="EMBL" id="MLAK01001078">
    <property type="protein sequence ID" value="OHS98043.1"/>
    <property type="molecule type" value="Genomic_DNA"/>
</dbReference>
<accession>A0A1J4JKG4</accession>